<keyword evidence="3" id="KW-1185">Reference proteome</keyword>
<feature type="region of interest" description="Disordered" evidence="1">
    <location>
        <begin position="25"/>
        <end position="50"/>
    </location>
</feature>
<dbReference type="Proteomes" id="UP000000759">
    <property type="component" value="Chromosome 15"/>
</dbReference>
<proteinExistence type="predicted"/>
<name>B7G5P1_PHATC</name>
<dbReference type="PaxDb" id="2850-Phatr48014"/>
<feature type="region of interest" description="Disordered" evidence="1">
    <location>
        <begin position="391"/>
        <end position="436"/>
    </location>
</feature>
<evidence type="ECO:0000256" key="1">
    <source>
        <dbReference type="SAM" id="MobiDB-lite"/>
    </source>
</evidence>
<feature type="compositionally biased region" description="Pro residues" evidence="1">
    <location>
        <begin position="29"/>
        <end position="47"/>
    </location>
</feature>
<dbReference type="AlphaFoldDB" id="B7G5P1"/>
<dbReference type="InParanoid" id="B7G5P1"/>
<reference evidence="3" key="2">
    <citation type="submission" date="2008-08" db="EMBL/GenBank/DDBJ databases">
        <authorList>
            <consortium name="Diatom Consortium"/>
            <person name="Grigoriev I."/>
            <person name="Grimwood J."/>
            <person name="Kuo A."/>
            <person name="Otillar R.P."/>
            <person name="Salamov A."/>
            <person name="Detter J.C."/>
            <person name="Lindquist E."/>
            <person name="Shapiro H."/>
            <person name="Lucas S."/>
            <person name="Glavina del Rio T."/>
            <person name="Pitluck S."/>
            <person name="Rokhsar D."/>
            <person name="Bowler C."/>
        </authorList>
    </citation>
    <scope>GENOME REANNOTATION</scope>
    <source>
        <strain evidence="3">CCAP 1055/1</strain>
    </source>
</reference>
<dbReference type="KEGG" id="pti:PHATRDRAFT_48014"/>
<feature type="compositionally biased region" description="Acidic residues" evidence="1">
    <location>
        <begin position="412"/>
        <end position="435"/>
    </location>
</feature>
<feature type="region of interest" description="Disordered" evidence="1">
    <location>
        <begin position="632"/>
        <end position="651"/>
    </location>
</feature>
<sequence length="651" mass="69549">MSSLFAGNNAISPWITNTVSRAILGECTPPRPPPDQASPIQTPPVPHSKPKLVQVGNLHRQQPSGRLWFDASDGSALILVVPGDEAVLPDSFQSRQQQPQEKQSLHNQVNPQLSRGCVVRITSWVVSSTALLRQQHKIPAPGTRTPPDALCLYVTGRVEFLGGIGMGIVGTPIPVHATIDVRRALQSLSTARNQQHSSSSNDPSSILHRNLLRAAGITVSVDPVTVSKDQHLDGADDGSDLPIGDVALLFAGTTASDVTTTSTNFSSHATTESAPVTALPLPTTQSNPPVLQRFPLASAFIPNVPVDGDLPIGDVAKLFALPNNPVPLLSNYRAPNHARAEQYHPSQHSAVATDRAPGHCGTAASGLAALNPAQLQTLFSNVNAAAQAQASARAGMRSDEYTPEPNMVPSDDGIEESEAEVGDDSEPEDEDDDLGIDNMLVSPEEEALDNHNTMRSIAPIGNDLALPVGKTATMQWDETIATSTTVPTIDMPPLESFRTHLEEVPAVENESDNEYLETQQEEVFATQMPLEEPQHTEADSEDDTNLETQPDPCMFATQQPNEPEETDQITTSPRVSVFLGNETSLEPDDGAGWPTVRVATETATQNPGPPTCGAILSQICQAFDNGGLATACRQSQTDPVDRLLQKSATRR</sequence>
<dbReference type="GeneID" id="7203241"/>
<organism evidence="2 3">
    <name type="scientific">Phaeodactylum tricornutum (strain CCAP 1055/1)</name>
    <dbReference type="NCBI Taxonomy" id="556484"/>
    <lineage>
        <taxon>Eukaryota</taxon>
        <taxon>Sar</taxon>
        <taxon>Stramenopiles</taxon>
        <taxon>Ochrophyta</taxon>
        <taxon>Bacillariophyta</taxon>
        <taxon>Bacillariophyceae</taxon>
        <taxon>Bacillariophycidae</taxon>
        <taxon>Naviculales</taxon>
        <taxon>Phaeodactylaceae</taxon>
        <taxon>Phaeodactylum</taxon>
    </lineage>
</organism>
<accession>B7G5P1</accession>
<evidence type="ECO:0000313" key="2">
    <source>
        <dbReference type="EMBL" id="EEC46347.1"/>
    </source>
</evidence>
<dbReference type="EMBL" id="CM000617">
    <property type="protein sequence ID" value="EEC46347.1"/>
    <property type="molecule type" value="Genomic_DNA"/>
</dbReference>
<gene>
    <name evidence="2" type="ORF">PHATRDRAFT_48014</name>
</gene>
<reference evidence="2 3" key="1">
    <citation type="journal article" date="2008" name="Nature">
        <title>The Phaeodactylum genome reveals the evolutionary history of diatom genomes.</title>
        <authorList>
            <person name="Bowler C."/>
            <person name="Allen A.E."/>
            <person name="Badger J.H."/>
            <person name="Grimwood J."/>
            <person name="Jabbari K."/>
            <person name="Kuo A."/>
            <person name="Maheswari U."/>
            <person name="Martens C."/>
            <person name="Maumus F."/>
            <person name="Otillar R.P."/>
            <person name="Rayko E."/>
            <person name="Salamov A."/>
            <person name="Vandepoele K."/>
            <person name="Beszteri B."/>
            <person name="Gruber A."/>
            <person name="Heijde M."/>
            <person name="Katinka M."/>
            <person name="Mock T."/>
            <person name="Valentin K."/>
            <person name="Verret F."/>
            <person name="Berges J.A."/>
            <person name="Brownlee C."/>
            <person name="Cadoret J.P."/>
            <person name="Chiovitti A."/>
            <person name="Choi C.J."/>
            <person name="Coesel S."/>
            <person name="De Martino A."/>
            <person name="Detter J.C."/>
            <person name="Durkin C."/>
            <person name="Falciatore A."/>
            <person name="Fournet J."/>
            <person name="Haruta M."/>
            <person name="Huysman M.J."/>
            <person name="Jenkins B.D."/>
            <person name="Jiroutova K."/>
            <person name="Jorgensen R.E."/>
            <person name="Joubert Y."/>
            <person name="Kaplan A."/>
            <person name="Kroger N."/>
            <person name="Kroth P.G."/>
            <person name="La Roche J."/>
            <person name="Lindquist E."/>
            <person name="Lommer M."/>
            <person name="Martin-Jezequel V."/>
            <person name="Lopez P.J."/>
            <person name="Lucas S."/>
            <person name="Mangogna M."/>
            <person name="McGinnis K."/>
            <person name="Medlin L.K."/>
            <person name="Montsant A."/>
            <person name="Oudot-Le Secq M.P."/>
            <person name="Napoli C."/>
            <person name="Obornik M."/>
            <person name="Parker M.S."/>
            <person name="Petit J.L."/>
            <person name="Porcel B.M."/>
            <person name="Poulsen N."/>
            <person name="Robison M."/>
            <person name="Rychlewski L."/>
            <person name="Rynearson T.A."/>
            <person name="Schmutz J."/>
            <person name="Shapiro H."/>
            <person name="Siaut M."/>
            <person name="Stanley M."/>
            <person name="Sussman M.R."/>
            <person name="Taylor A.R."/>
            <person name="Vardi A."/>
            <person name="von Dassow P."/>
            <person name="Vyverman W."/>
            <person name="Willis A."/>
            <person name="Wyrwicz L.S."/>
            <person name="Rokhsar D.S."/>
            <person name="Weissenbach J."/>
            <person name="Armbrust E.V."/>
            <person name="Green B.R."/>
            <person name="Van de Peer Y."/>
            <person name="Grigoriev I.V."/>
        </authorList>
    </citation>
    <scope>NUCLEOTIDE SEQUENCE [LARGE SCALE GENOMIC DNA]</scope>
    <source>
        <strain evidence="2 3">CCAP 1055/1</strain>
    </source>
</reference>
<dbReference type="RefSeq" id="XP_002182446.1">
    <property type="nucleotide sequence ID" value="XM_002182410.1"/>
</dbReference>
<protein>
    <submittedName>
        <fullName evidence="2">Uncharacterized protein</fullName>
    </submittedName>
</protein>
<evidence type="ECO:0000313" key="3">
    <source>
        <dbReference type="Proteomes" id="UP000000759"/>
    </source>
</evidence>
<dbReference type="HOGENOM" id="CLU_403608_0_0_1"/>